<comment type="caution">
    <text evidence="6">The sequence shown here is derived from an EMBL/GenBank/DDBJ whole genome shotgun (WGS) entry which is preliminary data.</text>
</comment>
<feature type="binding site" description="proximal binding residue" evidence="5">
    <location>
        <position position="70"/>
    </location>
    <ligand>
        <name>heme</name>
        <dbReference type="ChEBI" id="CHEBI:30413"/>
    </ligand>
    <ligandPart>
        <name>Fe</name>
        <dbReference type="ChEBI" id="CHEBI:18248"/>
    </ligandPart>
</feature>
<dbReference type="GO" id="GO:0046872">
    <property type="term" value="F:metal ion binding"/>
    <property type="evidence" value="ECO:0007669"/>
    <property type="project" value="UniProtKB-KW"/>
</dbReference>
<dbReference type="InterPro" id="IPR001486">
    <property type="entry name" value="Hemoglobin_trunc"/>
</dbReference>
<dbReference type="Gene3D" id="1.10.490.10">
    <property type="entry name" value="Globins"/>
    <property type="match status" value="1"/>
</dbReference>
<keyword evidence="3 5" id="KW-0479">Metal-binding</keyword>
<feature type="binding site" description="distal binding residue" evidence="5">
    <location>
        <position position="46"/>
    </location>
    <ligand>
        <name>heme</name>
        <dbReference type="ChEBI" id="CHEBI:30413"/>
    </ligand>
    <ligandPart>
        <name>Fe</name>
        <dbReference type="ChEBI" id="CHEBI:18248"/>
    </ligandPart>
</feature>
<dbReference type="GO" id="GO:0019825">
    <property type="term" value="F:oxygen binding"/>
    <property type="evidence" value="ECO:0007669"/>
    <property type="project" value="InterPro"/>
</dbReference>
<gene>
    <name evidence="6" type="ORF">DDZ18_03195</name>
</gene>
<dbReference type="SUPFAM" id="SSF46458">
    <property type="entry name" value="Globin-like"/>
    <property type="match status" value="1"/>
</dbReference>
<dbReference type="Proteomes" id="UP000245168">
    <property type="component" value="Unassembled WGS sequence"/>
</dbReference>
<proteinExistence type="predicted"/>
<keyword evidence="1" id="KW-0813">Transport</keyword>
<dbReference type="AlphaFoldDB" id="A0A2U2BX86"/>
<evidence type="ECO:0000256" key="1">
    <source>
        <dbReference type="ARBA" id="ARBA00022448"/>
    </source>
</evidence>
<organism evidence="6 7">
    <name type="scientific">Marinicauda salina</name>
    <dbReference type="NCBI Taxonomy" id="2135793"/>
    <lineage>
        <taxon>Bacteria</taxon>
        <taxon>Pseudomonadati</taxon>
        <taxon>Pseudomonadota</taxon>
        <taxon>Alphaproteobacteria</taxon>
        <taxon>Maricaulales</taxon>
        <taxon>Maricaulaceae</taxon>
        <taxon>Marinicauda</taxon>
    </lineage>
</organism>
<reference evidence="7" key="1">
    <citation type="submission" date="2018-05" db="EMBL/GenBank/DDBJ databases">
        <authorList>
            <person name="Liu B.-T."/>
        </authorList>
    </citation>
    <scope>NUCLEOTIDE SEQUENCE [LARGE SCALE GENOMIC DNA]</scope>
    <source>
        <strain evidence="7">WD6-1</strain>
    </source>
</reference>
<name>A0A2U2BX86_9PROT</name>
<dbReference type="Pfam" id="PF01152">
    <property type="entry name" value="Bac_globin"/>
    <property type="match status" value="1"/>
</dbReference>
<accession>A0A2U2BX86</accession>
<dbReference type="RefSeq" id="WP_109251896.1">
    <property type="nucleotide sequence ID" value="NZ_QEXV01000001.1"/>
</dbReference>
<evidence type="ECO:0000256" key="2">
    <source>
        <dbReference type="ARBA" id="ARBA00022617"/>
    </source>
</evidence>
<evidence type="ECO:0000256" key="4">
    <source>
        <dbReference type="ARBA" id="ARBA00023004"/>
    </source>
</evidence>
<evidence type="ECO:0000313" key="6">
    <source>
        <dbReference type="EMBL" id="PWE18622.1"/>
    </source>
</evidence>
<evidence type="ECO:0000313" key="7">
    <source>
        <dbReference type="Proteomes" id="UP000245168"/>
    </source>
</evidence>
<keyword evidence="7" id="KW-1185">Reference proteome</keyword>
<keyword evidence="4 5" id="KW-0408">Iron</keyword>
<dbReference type="OrthoDB" id="9795814at2"/>
<dbReference type="EMBL" id="QEXV01000001">
    <property type="protein sequence ID" value="PWE18622.1"/>
    <property type="molecule type" value="Genomic_DNA"/>
</dbReference>
<dbReference type="GO" id="GO:0020037">
    <property type="term" value="F:heme binding"/>
    <property type="evidence" value="ECO:0007669"/>
    <property type="project" value="InterPro"/>
</dbReference>
<keyword evidence="2 5" id="KW-0349">Heme</keyword>
<dbReference type="InterPro" id="IPR009050">
    <property type="entry name" value="Globin-like_sf"/>
</dbReference>
<evidence type="ECO:0000256" key="3">
    <source>
        <dbReference type="ARBA" id="ARBA00022723"/>
    </source>
</evidence>
<dbReference type="CDD" id="cd00454">
    <property type="entry name" value="TrHb1_N"/>
    <property type="match status" value="1"/>
</dbReference>
<sequence length="124" mass="14133">MTTIYDRYGGFAKLRKVISDFYERVLDDQRLSPFFEHIEMARLIDHQTKFIASITGGPASFTNSQLQRAHARLGITSGDFRAVVQLLEETFEDHGFESADIAQVMREVRQREGYIVSADVKSDA</sequence>
<evidence type="ECO:0000256" key="5">
    <source>
        <dbReference type="PIRSR" id="PIRSR601486-1"/>
    </source>
</evidence>
<dbReference type="InterPro" id="IPR012292">
    <property type="entry name" value="Globin/Proto"/>
</dbReference>
<protein>
    <submittedName>
        <fullName evidence="6">Group 1 truncated hemoglobin</fullName>
    </submittedName>
</protein>